<feature type="region of interest" description="Disordered" evidence="2">
    <location>
        <begin position="678"/>
        <end position="734"/>
    </location>
</feature>
<feature type="region of interest" description="Disordered" evidence="2">
    <location>
        <begin position="1"/>
        <end position="20"/>
    </location>
</feature>
<dbReference type="EMBL" id="UAUF01000016">
    <property type="protein sequence ID" value="SPZ16700.1"/>
    <property type="molecule type" value="Genomic_DNA"/>
</dbReference>
<reference evidence="3 4" key="1">
    <citation type="submission" date="2018-06" db="EMBL/GenBank/DDBJ databases">
        <authorList>
            <consortium name="Pathogen Informatics"/>
            <person name="Doyle S."/>
        </authorList>
    </citation>
    <scope>NUCLEOTIDE SEQUENCE [LARGE SCALE GENOMIC DNA]</scope>
    <source>
        <strain evidence="3 4">NCTC11842</strain>
    </source>
</reference>
<keyword evidence="1" id="KW-0175">Coiled coil</keyword>
<protein>
    <submittedName>
        <fullName evidence="3">Type III effector</fullName>
    </submittedName>
</protein>
<evidence type="ECO:0000256" key="1">
    <source>
        <dbReference type="SAM" id="Coils"/>
    </source>
</evidence>
<dbReference type="Proteomes" id="UP000250443">
    <property type="component" value="Unassembled WGS sequence"/>
</dbReference>
<evidence type="ECO:0000256" key="2">
    <source>
        <dbReference type="SAM" id="MobiDB-lite"/>
    </source>
</evidence>
<feature type="compositionally biased region" description="Polar residues" evidence="2">
    <location>
        <begin position="703"/>
        <end position="713"/>
    </location>
</feature>
<evidence type="ECO:0000313" key="4">
    <source>
        <dbReference type="Proteomes" id="UP000250443"/>
    </source>
</evidence>
<evidence type="ECO:0000313" key="3">
    <source>
        <dbReference type="EMBL" id="SPZ16700.1"/>
    </source>
</evidence>
<gene>
    <name evidence="3" type="primary">hopM1</name>
    <name evidence="3" type="ORF">NCTC11842_05738</name>
</gene>
<organism evidence="3 4">
    <name type="scientific">Pseudomonas luteola</name>
    <dbReference type="NCBI Taxonomy" id="47886"/>
    <lineage>
        <taxon>Bacteria</taxon>
        <taxon>Pseudomonadati</taxon>
        <taxon>Pseudomonadota</taxon>
        <taxon>Gammaproteobacteria</taxon>
        <taxon>Pseudomonadales</taxon>
        <taxon>Pseudomonadaceae</taxon>
        <taxon>Pseudomonas</taxon>
    </lineage>
</organism>
<dbReference type="AlphaFoldDB" id="A0A2X2FD22"/>
<sequence length="734" mass="78328">MLPIHTGRAAGAQGVHTSETDEIQRASVEGVTTSHQGAIEQSQMPGAYPPSPTATPFEMSPELRSEAAIFAKKPQVASKEYLSERMQLEGSYLAELQKHAEKTDSPDSAFVSFPQIARDLGLENPVADNIERLQQQTTQELKEILKGAKPDQDRMQALTMQLKKLLSEQTELFAHQAAKYEEVKRMDGLPEEAKINIQRSELSFSAYATKTACDVPNMVAQAHEKASLIERSLKAIGQEDEAKPWTTTTKELEGLQKDISSDFKTAVDQAKLTLLVDEYQKVSGDWKNKGMAFIGQGVRQAGLSGFALGAVRAFTLAGLEGNKAAQVFGAGATTGIAHEVGTQLLAPAILEIVGGATRPINTAEVLPAPNKFVSENGVVRERNEDEMKAAKKEVADLRKEHEQSKNANKTGSLPGEAKAWSFFSGIQGASAAVTNNMDLTSTQQAGAITLGSIIAGFFMGATHGADGLNAKMKDQYGRALPAHTMKKPSDAPLKARLKDTIDAGWAKLNPADTSARKVYENKIAALTVGLGYQRALDPAIKAVENSSPAVKAGVTGFVTGVQSIMLLSQAWGGFGIGAQTAADKKAAAAERKEKNLPEPEQGRFDRLNTARLNVFNPGRDAYTHATKDGVARLAENAYTVLQGIGEIPETAVTDMLEATPSLLEDAGRMIGSGAQTLFRPSREAQANSADGGSAAVEEHEMATLSSKGKTVSSAERGESSGQQGRGESSKQPQR</sequence>
<proteinExistence type="predicted"/>
<feature type="coiled-coil region" evidence="1">
    <location>
        <begin position="380"/>
        <end position="407"/>
    </location>
</feature>
<name>A0A2X2FD22_PSELU</name>
<accession>A0A2X2FD22</accession>